<accession>A0A098MDQ8</accession>
<dbReference type="EMBL" id="JQCR01000001">
    <property type="protein sequence ID" value="KGE20642.1"/>
    <property type="molecule type" value="Genomic_DNA"/>
</dbReference>
<evidence type="ECO:0000313" key="1">
    <source>
        <dbReference type="EMBL" id="KGE20642.1"/>
    </source>
</evidence>
<gene>
    <name evidence="1" type="ORF">PWYN_00060</name>
    <name evidence="2" type="ORF">PWYN_00485</name>
</gene>
<organism evidence="2 3">
    <name type="scientific">Paenibacillus wynnii</name>
    <dbReference type="NCBI Taxonomy" id="268407"/>
    <lineage>
        <taxon>Bacteria</taxon>
        <taxon>Bacillati</taxon>
        <taxon>Bacillota</taxon>
        <taxon>Bacilli</taxon>
        <taxon>Bacillales</taxon>
        <taxon>Paenibacillaceae</taxon>
        <taxon>Paenibacillus</taxon>
    </lineage>
</organism>
<reference evidence="2 3" key="2">
    <citation type="submission" date="2014-10" db="EMBL/GenBank/DDBJ databases">
        <title>Comparative genomics of the Paenibacillus odorifer group.</title>
        <authorList>
            <person name="Tsai Y.-C."/>
            <person name="Martin N."/>
            <person name="Korlach J."/>
            <person name="Wiedmann M."/>
        </authorList>
    </citation>
    <scope>NUCLEOTIDE SEQUENCE [LARGE SCALE GENOMIC DNA]</scope>
    <source>
        <strain evidence="2 3">DSM 18334</strain>
    </source>
</reference>
<keyword evidence="3" id="KW-1185">Reference proteome</keyword>
<dbReference type="AlphaFoldDB" id="A0A098MDQ8"/>
<proteinExistence type="predicted"/>
<protein>
    <submittedName>
        <fullName evidence="2">Uncharacterized protein</fullName>
    </submittedName>
</protein>
<evidence type="ECO:0000313" key="3">
    <source>
        <dbReference type="Proteomes" id="UP000029734"/>
    </source>
</evidence>
<dbReference type="Proteomes" id="UP000029734">
    <property type="component" value="Unassembled WGS sequence"/>
</dbReference>
<evidence type="ECO:0000313" key="2">
    <source>
        <dbReference type="EMBL" id="KGE20700.1"/>
    </source>
</evidence>
<name>A0A098MDQ8_9BACL</name>
<reference evidence="2 3" key="1">
    <citation type="submission" date="2014-08" db="EMBL/GenBank/DDBJ databases">
        <authorList>
            <person name="den Bakker H.C."/>
        </authorList>
    </citation>
    <scope>NUCLEOTIDE SEQUENCE [LARGE SCALE GENOMIC DNA]</scope>
    <source>
        <strain evidence="2 3">DSM 18334</strain>
    </source>
</reference>
<dbReference type="STRING" id="268407.PWYN_00060"/>
<comment type="caution">
    <text evidence="2">The sequence shown here is derived from an EMBL/GenBank/DDBJ whole genome shotgun (WGS) entry which is preliminary data.</text>
</comment>
<sequence length="83" mass="8802">MEQPKEPLIYLGPNISGGVLSGNTVFKGGKPAHIDLLIAEQPEIGDLIVPVKSINDTLAKINKVGTAEHQAYQALIKRGTGVK</sequence>
<dbReference type="eggNOG" id="ENOG5033A8W">
    <property type="taxonomic scope" value="Bacteria"/>
</dbReference>
<dbReference type="EMBL" id="JQCR01000001">
    <property type="protein sequence ID" value="KGE20700.1"/>
    <property type="molecule type" value="Genomic_DNA"/>
</dbReference>